<keyword evidence="4" id="KW-1185">Reference proteome</keyword>
<keyword evidence="2" id="KW-0472">Membrane</keyword>
<sequence>MAPSRTRSGPAVPKGVGKKPHLRRRSSICRRQDKGGDDSDTDGRFRFGFGNNNRDGNRDGDDDGDDDGGGRRGGFFRNRKGDGGGDGGRGRFRNGDGSRNRSGNGAGRNRNGNDGGESNSSTPGDPAETAPSSTSTLPASPDPTATEVVASSSVPVSTSAKASDTINPGVLLLQSAVTASPTSEANPTVTTSVPLMTPSEVGDSANLSGSGQYIESPDYSSGVESSVWSGPTPTPSPNAPPTGGPMGNDINGGGDGGAVNRFEMPIASMDPTAERILISVGSIGGFIVACFIVWMAWRSTKKSRKRGHESGRFGGLPRSFLSRTRFLSGRGWRTLDDTTDTTSPPPSYRGKPEITNVSSMEGFFRPDAVQQQQLSQQAWAQPPPDLAVATGLVPQQSNNNTYQPPTSPENTYNAANRPHVTLMTNLPPPYAHQPQQSFSSTNAAHFGAIMTDPPPSHTAGSSPVLQNGVSPISYRHHNQQQQPLLPQQFTHTHQFTTPIYHHHQPSRRSTSSLSSLSSGFGDVDGIYITDSLVAPPRPTTTALSPTAAAVPIPVHSHPPPSSSNNRRSTSTNSTGSSEGRRRRRSRTRRETVYTTTSEDRPARFRSVGSWVDQQTGRIRRAQQRGGAVAAQVPGNPGIPGIHNPPREQSFGMMMDDEEKPRRVGEVVAGLGRGSMV</sequence>
<gene>
    <name evidence="3" type="ORF">N658DRAFT_17236</name>
</gene>
<feature type="transmembrane region" description="Helical" evidence="2">
    <location>
        <begin position="276"/>
        <end position="297"/>
    </location>
</feature>
<feature type="compositionally biased region" description="Low complexity" evidence="1">
    <location>
        <begin position="562"/>
        <end position="577"/>
    </location>
</feature>
<comment type="caution">
    <text evidence="3">The sequence shown here is derived from an EMBL/GenBank/DDBJ whole genome shotgun (WGS) entry which is preliminary data.</text>
</comment>
<feature type="compositionally biased region" description="Pro residues" evidence="1">
    <location>
        <begin position="232"/>
        <end position="243"/>
    </location>
</feature>
<feature type="region of interest" description="Disordered" evidence="1">
    <location>
        <begin position="531"/>
        <end position="601"/>
    </location>
</feature>
<feature type="compositionally biased region" description="Basic and acidic residues" evidence="1">
    <location>
        <begin position="30"/>
        <end position="45"/>
    </location>
</feature>
<name>A0AAN6QA46_9PEZI</name>
<feature type="region of interest" description="Disordered" evidence="1">
    <location>
        <begin position="178"/>
        <end position="257"/>
    </location>
</feature>
<reference evidence="3" key="2">
    <citation type="submission" date="2023-05" db="EMBL/GenBank/DDBJ databases">
        <authorList>
            <consortium name="Lawrence Berkeley National Laboratory"/>
            <person name="Steindorff A."/>
            <person name="Hensen N."/>
            <person name="Bonometti L."/>
            <person name="Westerberg I."/>
            <person name="Brannstrom I.O."/>
            <person name="Guillou S."/>
            <person name="Cros-Aarteil S."/>
            <person name="Calhoun S."/>
            <person name="Haridas S."/>
            <person name="Kuo A."/>
            <person name="Mondo S."/>
            <person name="Pangilinan J."/>
            <person name="Riley R."/>
            <person name="Labutti K."/>
            <person name="Andreopoulos B."/>
            <person name="Lipzen A."/>
            <person name="Chen C."/>
            <person name="Yanf M."/>
            <person name="Daum C."/>
            <person name="Ng V."/>
            <person name="Clum A."/>
            <person name="Ohm R."/>
            <person name="Martin F."/>
            <person name="Silar P."/>
            <person name="Natvig D."/>
            <person name="Lalanne C."/>
            <person name="Gautier V."/>
            <person name="Ament-Velasquez S.L."/>
            <person name="Kruys A."/>
            <person name="Hutchinson M.I."/>
            <person name="Powell A.J."/>
            <person name="Barry K."/>
            <person name="Miller A.N."/>
            <person name="Grigoriev I.V."/>
            <person name="Debuchy R."/>
            <person name="Gladieux P."/>
            <person name="Thoren M.H."/>
            <person name="Johannesson H."/>
        </authorList>
    </citation>
    <scope>NUCLEOTIDE SEQUENCE</scope>
    <source>
        <strain evidence="3">CBS 757.83</strain>
    </source>
</reference>
<dbReference type="EMBL" id="MU863624">
    <property type="protein sequence ID" value="KAK4106383.1"/>
    <property type="molecule type" value="Genomic_DNA"/>
</dbReference>
<feature type="compositionally biased region" description="Gly residues" evidence="1">
    <location>
        <begin position="244"/>
        <end position="257"/>
    </location>
</feature>
<evidence type="ECO:0000313" key="3">
    <source>
        <dbReference type="EMBL" id="KAK4106383.1"/>
    </source>
</evidence>
<feature type="compositionally biased region" description="Low complexity" evidence="1">
    <location>
        <begin position="100"/>
        <end position="112"/>
    </location>
</feature>
<keyword evidence="2" id="KW-1133">Transmembrane helix</keyword>
<feature type="region of interest" description="Disordered" evidence="1">
    <location>
        <begin position="1"/>
        <end position="163"/>
    </location>
</feature>
<accession>A0AAN6QA46</accession>
<proteinExistence type="predicted"/>
<dbReference type="AlphaFoldDB" id="A0AAN6QA46"/>
<keyword evidence="2" id="KW-0812">Transmembrane</keyword>
<reference evidence="3" key="1">
    <citation type="journal article" date="2023" name="Mol. Phylogenet. Evol.">
        <title>Genome-scale phylogeny and comparative genomics of the fungal order Sordariales.</title>
        <authorList>
            <person name="Hensen N."/>
            <person name="Bonometti L."/>
            <person name="Westerberg I."/>
            <person name="Brannstrom I.O."/>
            <person name="Guillou S."/>
            <person name="Cros-Aarteil S."/>
            <person name="Calhoun S."/>
            <person name="Haridas S."/>
            <person name="Kuo A."/>
            <person name="Mondo S."/>
            <person name="Pangilinan J."/>
            <person name="Riley R."/>
            <person name="LaButti K."/>
            <person name="Andreopoulos B."/>
            <person name="Lipzen A."/>
            <person name="Chen C."/>
            <person name="Yan M."/>
            <person name="Daum C."/>
            <person name="Ng V."/>
            <person name="Clum A."/>
            <person name="Steindorff A."/>
            <person name="Ohm R.A."/>
            <person name="Martin F."/>
            <person name="Silar P."/>
            <person name="Natvig D.O."/>
            <person name="Lalanne C."/>
            <person name="Gautier V."/>
            <person name="Ament-Velasquez S.L."/>
            <person name="Kruys A."/>
            <person name="Hutchinson M.I."/>
            <person name="Powell A.J."/>
            <person name="Barry K."/>
            <person name="Miller A.N."/>
            <person name="Grigoriev I.V."/>
            <person name="Debuchy R."/>
            <person name="Gladieux P."/>
            <person name="Hiltunen Thoren M."/>
            <person name="Johannesson H."/>
        </authorList>
    </citation>
    <scope>NUCLEOTIDE SEQUENCE</scope>
    <source>
        <strain evidence="3">CBS 757.83</strain>
    </source>
</reference>
<feature type="compositionally biased region" description="Low complexity" evidence="1">
    <location>
        <begin position="126"/>
        <end position="163"/>
    </location>
</feature>
<organism evidence="3 4">
    <name type="scientific">Parathielavia hyrcaniae</name>
    <dbReference type="NCBI Taxonomy" id="113614"/>
    <lineage>
        <taxon>Eukaryota</taxon>
        <taxon>Fungi</taxon>
        <taxon>Dikarya</taxon>
        <taxon>Ascomycota</taxon>
        <taxon>Pezizomycotina</taxon>
        <taxon>Sordariomycetes</taxon>
        <taxon>Sordariomycetidae</taxon>
        <taxon>Sordariales</taxon>
        <taxon>Chaetomiaceae</taxon>
        <taxon>Parathielavia</taxon>
    </lineage>
</organism>
<evidence type="ECO:0000256" key="1">
    <source>
        <dbReference type="SAM" id="MobiDB-lite"/>
    </source>
</evidence>
<dbReference type="Proteomes" id="UP001305647">
    <property type="component" value="Unassembled WGS sequence"/>
</dbReference>
<feature type="compositionally biased region" description="Low complexity" evidence="1">
    <location>
        <begin position="539"/>
        <end position="551"/>
    </location>
</feature>
<feature type="region of interest" description="Disordered" evidence="1">
    <location>
        <begin position="620"/>
        <end position="645"/>
    </location>
</feature>
<protein>
    <submittedName>
        <fullName evidence="3">Uncharacterized protein</fullName>
    </submittedName>
</protein>
<evidence type="ECO:0000256" key="2">
    <source>
        <dbReference type="SAM" id="Phobius"/>
    </source>
</evidence>
<feature type="region of interest" description="Disordered" evidence="1">
    <location>
        <begin position="332"/>
        <end position="354"/>
    </location>
</feature>
<feature type="compositionally biased region" description="Low complexity" evidence="1">
    <location>
        <begin position="623"/>
        <end position="643"/>
    </location>
</feature>
<feature type="compositionally biased region" description="Basic residues" evidence="1">
    <location>
        <begin position="16"/>
        <end position="28"/>
    </location>
</feature>
<evidence type="ECO:0000313" key="4">
    <source>
        <dbReference type="Proteomes" id="UP001305647"/>
    </source>
</evidence>
<feature type="compositionally biased region" description="Polar residues" evidence="1">
    <location>
        <begin position="178"/>
        <end position="194"/>
    </location>
</feature>
<feature type="compositionally biased region" description="Polar residues" evidence="1">
    <location>
        <begin position="205"/>
        <end position="229"/>
    </location>
</feature>